<dbReference type="PROSITE" id="PS50966">
    <property type="entry name" value="ZF_SWIM"/>
    <property type="match status" value="1"/>
</dbReference>
<dbReference type="Proteomes" id="UP000520814">
    <property type="component" value="Unassembled WGS sequence"/>
</dbReference>
<dbReference type="EMBL" id="JACHGW010000006">
    <property type="protein sequence ID" value="MBB6053294.1"/>
    <property type="molecule type" value="Genomic_DNA"/>
</dbReference>
<evidence type="ECO:0000259" key="2">
    <source>
        <dbReference type="PROSITE" id="PS50966"/>
    </source>
</evidence>
<proteinExistence type="predicted"/>
<keyword evidence="4" id="KW-1185">Reference proteome</keyword>
<dbReference type="GO" id="GO:0008270">
    <property type="term" value="F:zinc ion binding"/>
    <property type="evidence" value="ECO:0007669"/>
    <property type="project" value="UniProtKB-KW"/>
</dbReference>
<accession>A0A7W9SWM6</accession>
<feature type="domain" description="SWIM-type" evidence="2">
    <location>
        <begin position="50"/>
        <end position="81"/>
    </location>
</feature>
<protein>
    <recommendedName>
        <fullName evidence="2">SWIM-type domain-containing protein</fullName>
    </recommendedName>
</protein>
<organism evidence="3 4">
    <name type="scientific">Armatimonas rosea</name>
    <dbReference type="NCBI Taxonomy" id="685828"/>
    <lineage>
        <taxon>Bacteria</taxon>
        <taxon>Bacillati</taxon>
        <taxon>Armatimonadota</taxon>
        <taxon>Armatimonadia</taxon>
        <taxon>Armatimonadales</taxon>
        <taxon>Armatimonadaceae</taxon>
        <taxon>Armatimonas</taxon>
    </lineage>
</organism>
<keyword evidence="1" id="KW-0862">Zinc</keyword>
<dbReference type="AlphaFoldDB" id="A0A7W9SWM6"/>
<dbReference type="InterPro" id="IPR007527">
    <property type="entry name" value="Znf_SWIM"/>
</dbReference>
<comment type="caution">
    <text evidence="3">The sequence shown here is derived from an EMBL/GenBank/DDBJ whole genome shotgun (WGS) entry which is preliminary data.</text>
</comment>
<evidence type="ECO:0000313" key="3">
    <source>
        <dbReference type="EMBL" id="MBB6053294.1"/>
    </source>
</evidence>
<evidence type="ECO:0000313" key="4">
    <source>
        <dbReference type="Proteomes" id="UP000520814"/>
    </source>
</evidence>
<gene>
    <name evidence="3" type="ORF">HNQ39_005128</name>
</gene>
<keyword evidence="1" id="KW-0479">Metal-binding</keyword>
<evidence type="ECO:0000256" key="1">
    <source>
        <dbReference type="PROSITE-ProRule" id="PRU00325"/>
    </source>
</evidence>
<name>A0A7W9SWM6_ARMRO</name>
<reference evidence="3 4" key="1">
    <citation type="submission" date="2020-08" db="EMBL/GenBank/DDBJ databases">
        <title>Genomic Encyclopedia of Type Strains, Phase IV (KMG-IV): sequencing the most valuable type-strain genomes for metagenomic binning, comparative biology and taxonomic classification.</title>
        <authorList>
            <person name="Goeker M."/>
        </authorList>
    </citation>
    <scope>NUCLEOTIDE SEQUENCE [LARGE SCALE GENOMIC DNA]</scope>
    <source>
        <strain evidence="3 4">DSM 23562</strain>
    </source>
</reference>
<keyword evidence="1" id="KW-0863">Zinc-finger</keyword>
<dbReference type="RefSeq" id="WP_184203390.1">
    <property type="nucleotide sequence ID" value="NZ_JACHGW010000006.1"/>
</dbReference>
<sequence>MNFIIPTPEAIETAIKNGLRDAGKYHICDFLSDLNLWKVSRKDGDRSRSYLVDSELRTCQCEAFRKGGVCKHQYIVDEEIEIRAMEQAQEDGAFLLECSREHLAGFTEDCLSDTYGAWLS</sequence>